<accession>A0A845A3R5</accession>
<dbReference type="EMBL" id="WTYH01000001">
    <property type="protein sequence ID" value="MXO94062.1"/>
    <property type="molecule type" value="Genomic_DNA"/>
</dbReference>
<dbReference type="AlphaFoldDB" id="A0A845A3R5"/>
<dbReference type="Proteomes" id="UP000460626">
    <property type="component" value="Unassembled WGS sequence"/>
</dbReference>
<organism evidence="1 2">
    <name type="scientific">Aurantiacibacter arachoides</name>
    <dbReference type="NCBI Taxonomy" id="1850444"/>
    <lineage>
        <taxon>Bacteria</taxon>
        <taxon>Pseudomonadati</taxon>
        <taxon>Pseudomonadota</taxon>
        <taxon>Alphaproteobacteria</taxon>
        <taxon>Sphingomonadales</taxon>
        <taxon>Erythrobacteraceae</taxon>
        <taxon>Aurantiacibacter</taxon>
    </lineage>
</organism>
<dbReference type="OrthoDB" id="9841350at2"/>
<keyword evidence="2" id="KW-1185">Reference proteome</keyword>
<evidence type="ECO:0000313" key="2">
    <source>
        <dbReference type="Proteomes" id="UP000460626"/>
    </source>
</evidence>
<gene>
    <name evidence="1" type="ORF">GRI62_10660</name>
</gene>
<name>A0A845A3R5_9SPHN</name>
<dbReference type="RefSeq" id="WP_131453330.1">
    <property type="nucleotide sequence ID" value="NZ_BMJK01000001.1"/>
</dbReference>
<comment type="caution">
    <text evidence="1">The sequence shown here is derived from an EMBL/GenBank/DDBJ whole genome shotgun (WGS) entry which is preliminary data.</text>
</comment>
<evidence type="ECO:0000313" key="1">
    <source>
        <dbReference type="EMBL" id="MXO94062.1"/>
    </source>
</evidence>
<protein>
    <submittedName>
        <fullName evidence="1">Uncharacterized protein</fullName>
    </submittedName>
</protein>
<reference evidence="1 2" key="1">
    <citation type="submission" date="2019-12" db="EMBL/GenBank/DDBJ databases">
        <title>Genomic-based taxomic classification of the family Erythrobacteraceae.</title>
        <authorList>
            <person name="Xu L."/>
        </authorList>
    </citation>
    <scope>NUCLEOTIDE SEQUENCE [LARGE SCALE GENOMIC DNA]</scope>
    <source>
        <strain evidence="1 2">RC4-10-4</strain>
    </source>
</reference>
<sequence>MFDKIKVDFGSQFLFQRRLFTQLNLSSVLDQRFALAISQFAEGSLKGDITDLFDRICYRFLSEPLWLSDQIRLQKSWEVSNGSMEYQFAISFTGDALFWDCSPDEIHDVLPSRCRYDDWHLPPGETMQRPYGEVFRGKLIMISSQHIEEVDLAPIRELLKQQSLVIECHNKFLVEQLCTMAEASRG</sequence>
<proteinExistence type="predicted"/>